<evidence type="ECO:0008006" key="3">
    <source>
        <dbReference type="Google" id="ProtNLM"/>
    </source>
</evidence>
<name>A0ABP8ZCF3_9MICO</name>
<keyword evidence="2" id="KW-1185">Reference proteome</keyword>
<evidence type="ECO:0000313" key="2">
    <source>
        <dbReference type="Proteomes" id="UP001500121"/>
    </source>
</evidence>
<organism evidence="1 2">
    <name type="scientific">Amnibacterium soli</name>
    <dbReference type="NCBI Taxonomy" id="1282736"/>
    <lineage>
        <taxon>Bacteria</taxon>
        <taxon>Bacillati</taxon>
        <taxon>Actinomycetota</taxon>
        <taxon>Actinomycetes</taxon>
        <taxon>Micrococcales</taxon>
        <taxon>Microbacteriaceae</taxon>
        <taxon>Amnibacterium</taxon>
    </lineage>
</organism>
<dbReference type="EMBL" id="BAABLP010000006">
    <property type="protein sequence ID" value="GAA4752854.1"/>
    <property type="molecule type" value="Genomic_DNA"/>
</dbReference>
<accession>A0ABP8ZCF3</accession>
<sequence length="94" mass="10179">MVRAAPRHDENAGEGCAYHAAVPTIRPCSRQTCREPAIATLTYVYADSMAVLGPLSGSPEPHSYDLCEHHADRLSAPQGWSVLRISAPDEQLHA</sequence>
<gene>
    <name evidence="1" type="ORF">GCM10025783_27160</name>
</gene>
<proteinExistence type="predicted"/>
<reference evidence="2" key="1">
    <citation type="journal article" date="2019" name="Int. J. Syst. Evol. Microbiol.">
        <title>The Global Catalogue of Microorganisms (GCM) 10K type strain sequencing project: providing services to taxonomists for standard genome sequencing and annotation.</title>
        <authorList>
            <consortium name="The Broad Institute Genomics Platform"/>
            <consortium name="The Broad Institute Genome Sequencing Center for Infectious Disease"/>
            <person name="Wu L."/>
            <person name="Ma J."/>
        </authorList>
    </citation>
    <scope>NUCLEOTIDE SEQUENCE [LARGE SCALE GENOMIC DNA]</scope>
    <source>
        <strain evidence="2">JCM 19015</strain>
    </source>
</reference>
<dbReference type="Pfam" id="PF12005">
    <property type="entry name" value="DUF3499"/>
    <property type="match status" value="1"/>
</dbReference>
<dbReference type="InterPro" id="IPR021888">
    <property type="entry name" value="DUF3499"/>
</dbReference>
<dbReference type="Proteomes" id="UP001500121">
    <property type="component" value="Unassembled WGS sequence"/>
</dbReference>
<comment type="caution">
    <text evidence="1">The sequence shown here is derived from an EMBL/GenBank/DDBJ whole genome shotgun (WGS) entry which is preliminary data.</text>
</comment>
<protein>
    <recommendedName>
        <fullName evidence="3">DUF3499 domain-containing protein</fullName>
    </recommendedName>
</protein>
<evidence type="ECO:0000313" key="1">
    <source>
        <dbReference type="EMBL" id="GAA4752854.1"/>
    </source>
</evidence>